<dbReference type="GO" id="GO:0016740">
    <property type="term" value="F:transferase activity"/>
    <property type="evidence" value="ECO:0007669"/>
    <property type="project" value="UniProtKB-KW"/>
</dbReference>
<feature type="domain" description="Glycosyltransferase 2-like" evidence="1">
    <location>
        <begin position="16"/>
        <end position="163"/>
    </location>
</feature>
<dbReference type="AlphaFoldDB" id="A0A845V805"/>
<evidence type="ECO:0000313" key="3">
    <source>
        <dbReference type="Proteomes" id="UP000484885"/>
    </source>
</evidence>
<proteinExistence type="predicted"/>
<name>A0A845V805_9GAMM</name>
<evidence type="ECO:0000313" key="2">
    <source>
        <dbReference type="EMBL" id="NDY96311.1"/>
    </source>
</evidence>
<dbReference type="PANTHER" id="PTHR48090">
    <property type="entry name" value="UNDECAPRENYL-PHOSPHATE 4-DEOXY-4-FORMAMIDO-L-ARABINOSE TRANSFERASE-RELATED"/>
    <property type="match status" value="1"/>
</dbReference>
<dbReference type="Proteomes" id="UP000484885">
    <property type="component" value="Unassembled WGS sequence"/>
</dbReference>
<dbReference type="EMBL" id="JAAGSC010000042">
    <property type="protein sequence ID" value="NDY96311.1"/>
    <property type="molecule type" value="Genomic_DNA"/>
</dbReference>
<sequence>MQDHDLAQTISTGVAVIPARNEAADIGRVVAGTRELGLSVTVVDDFSTDRTAEAAAEAGARVLRLPFHAGSWTAMQTGIRAAVAAGYQWTVTLDGDGQHDPQDIPKLIAFAQARDLAPNVVVASCVARGNRRRKLAWRILRLLSGLKVADLTSGFRLYDRQAMELLADSDCTLLEYQDVGVLLHLHCRGLELVEHEVAMRPRCHGQSRIFSSWRVVGHYLVYSALISLTRRAYGRPTQGTGECTD</sequence>
<accession>A0A845V805</accession>
<evidence type="ECO:0000259" key="1">
    <source>
        <dbReference type="Pfam" id="PF00535"/>
    </source>
</evidence>
<dbReference type="PANTHER" id="PTHR48090:SF7">
    <property type="entry name" value="RFBJ PROTEIN"/>
    <property type="match status" value="1"/>
</dbReference>
<organism evidence="2 3">
    <name type="scientific">Wenzhouxiangella limi</name>
    <dbReference type="NCBI Taxonomy" id="2707351"/>
    <lineage>
        <taxon>Bacteria</taxon>
        <taxon>Pseudomonadati</taxon>
        <taxon>Pseudomonadota</taxon>
        <taxon>Gammaproteobacteria</taxon>
        <taxon>Chromatiales</taxon>
        <taxon>Wenzhouxiangellaceae</taxon>
        <taxon>Wenzhouxiangella</taxon>
    </lineage>
</organism>
<dbReference type="SUPFAM" id="SSF53448">
    <property type="entry name" value="Nucleotide-diphospho-sugar transferases"/>
    <property type="match status" value="1"/>
</dbReference>
<comment type="caution">
    <text evidence="2">The sequence shown here is derived from an EMBL/GenBank/DDBJ whole genome shotgun (WGS) entry which is preliminary data.</text>
</comment>
<reference evidence="2 3" key="1">
    <citation type="submission" date="2020-02" db="EMBL/GenBank/DDBJ databases">
        <authorList>
            <person name="Zhang X.-Y."/>
        </authorList>
    </citation>
    <scope>NUCLEOTIDE SEQUENCE [LARGE SCALE GENOMIC DNA]</scope>
    <source>
        <strain evidence="2 3">C33</strain>
    </source>
</reference>
<dbReference type="InterPro" id="IPR001173">
    <property type="entry name" value="Glyco_trans_2-like"/>
</dbReference>
<keyword evidence="3" id="KW-1185">Reference proteome</keyword>
<dbReference type="InterPro" id="IPR029044">
    <property type="entry name" value="Nucleotide-diphossugar_trans"/>
</dbReference>
<keyword evidence="2" id="KW-0808">Transferase</keyword>
<dbReference type="InterPro" id="IPR050256">
    <property type="entry name" value="Glycosyltransferase_2"/>
</dbReference>
<protein>
    <submittedName>
        <fullName evidence="2">Glycosyltransferase family 2 protein</fullName>
    </submittedName>
</protein>
<dbReference type="Gene3D" id="3.90.550.10">
    <property type="entry name" value="Spore Coat Polysaccharide Biosynthesis Protein SpsA, Chain A"/>
    <property type="match status" value="1"/>
</dbReference>
<dbReference type="Pfam" id="PF00535">
    <property type="entry name" value="Glycos_transf_2"/>
    <property type="match status" value="1"/>
</dbReference>
<gene>
    <name evidence="2" type="ORF">G3I74_11280</name>
</gene>
<dbReference type="CDD" id="cd04179">
    <property type="entry name" value="DPM_DPG-synthase_like"/>
    <property type="match status" value="1"/>
</dbReference>